<dbReference type="EMBL" id="JAFREP010000027">
    <property type="protein sequence ID" value="MBO1321797.1"/>
    <property type="molecule type" value="Genomic_DNA"/>
</dbReference>
<proteinExistence type="predicted"/>
<keyword evidence="4" id="KW-0547">Nucleotide-binding</keyword>
<evidence type="ECO:0000256" key="6">
    <source>
        <dbReference type="ARBA" id="ARBA00023118"/>
    </source>
</evidence>
<dbReference type="Proteomes" id="UP000664417">
    <property type="component" value="Unassembled WGS sequence"/>
</dbReference>
<keyword evidence="3 8" id="KW-0812">Transmembrane</keyword>
<accession>A0A8J7U5K1</accession>
<comment type="caution">
    <text evidence="10">The sequence shown here is derived from an EMBL/GenBank/DDBJ whole genome shotgun (WGS) entry which is preliminary data.</text>
</comment>
<comment type="subcellular location">
    <subcellularLocation>
        <location evidence="1">Cell membrane</location>
    </subcellularLocation>
</comment>
<dbReference type="Pfam" id="PF18967">
    <property type="entry name" value="PycTM"/>
    <property type="match status" value="1"/>
</dbReference>
<evidence type="ECO:0000256" key="7">
    <source>
        <dbReference type="ARBA" id="ARBA00023136"/>
    </source>
</evidence>
<dbReference type="InterPro" id="IPR043760">
    <property type="entry name" value="PycTM_dom"/>
</dbReference>
<evidence type="ECO:0000256" key="4">
    <source>
        <dbReference type="ARBA" id="ARBA00022741"/>
    </source>
</evidence>
<feature type="transmembrane region" description="Helical" evidence="8">
    <location>
        <begin position="153"/>
        <end position="175"/>
    </location>
</feature>
<evidence type="ECO:0000256" key="1">
    <source>
        <dbReference type="ARBA" id="ARBA00004236"/>
    </source>
</evidence>
<evidence type="ECO:0000256" key="2">
    <source>
        <dbReference type="ARBA" id="ARBA00022475"/>
    </source>
</evidence>
<reference evidence="10" key="1">
    <citation type="submission" date="2021-03" db="EMBL/GenBank/DDBJ databases">
        <authorList>
            <person name="Wang G."/>
        </authorList>
    </citation>
    <scope>NUCLEOTIDE SEQUENCE</scope>
    <source>
        <strain evidence="10">KCTC 12899</strain>
    </source>
</reference>
<evidence type="ECO:0000259" key="9">
    <source>
        <dbReference type="Pfam" id="PF18967"/>
    </source>
</evidence>
<dbReference type="GO" id="GO:0051607">
    <property type="term" value="P:defense response to virus"/>
    <property type="evidence" value="ECO:0007669"/>
    <property type="project" value="UniProtKB-KW"/>
</dbReference>
<sequence>MASIQPGSHLDHLLKQTRVHHMHLSTMADMKANILLTMSSVVFTFSLDLLSDPLLGRAVLVLQFFCVITIFLAAFVVMPHISFSTKPGPHQDVNDRRFNILFFGSFTALSYDEYMDEMNHVLSDIEHAYEVQVREIYQLGVFLARKKYRFLRWAYVSFLVGFVAAGLVALTQAFYG</sequence>
<keyword evidence="2" id="KW-1003">Cell membrane</keyword>
<keyword evidence="6" id="KW-0051">Antiviral defense</keyword>
<dbReference type="GO" id="GO:0005886">
    <property type="term" value="C:plasma membrane"/>
    <property type="evidence" value="ECO:0007669"/>
    <property type="project" value="UniProtKB-SubCell"/>
</dbReference>
<name>A0A8J7U5K1_9BACT</name>
<evidence type="ECO:0000313" key="11">
    <source>
        <dbReference type="Proteomes" id="UP000664417"/>
    </source>
</evidence>
<protein>
    <recommendedName>
        <fullName evidence="9">Pycsar effector protein domain-containing protein</fullName>
    </recommendedName>
</protein>
<organism evidence="10 11">
    <name type="scientific">Acanthopleuribacter pedis</name>
    <dbReference type="NCBI Taxonomy" id="442870"/>
    <lineage>
        <taxon>Bacteria</taxon>
        <taxon>Pseudomonadati</taxon>
        <taxon>Acidobacteriota</taxon>
        <taxon>Holophagae</taxon>
        <taxon>Acanthopleuribacterales</taxon>
        <taxon>Acanthopleuribacteraceae</taxon>
        <taxon>Acanthopleuribacter</taxon>
    </lineage>
</organism>
<evidence type="ECO:0000256" key="3">
    <source>
        <dbReference type="ARBA" id="ARBA00022692"/>
    </source>
</evidence>
<dbReference type="GO" id="GO:0000166">
    <property type="term" value="F:nucleotide binding"/>
    <property type="evidence" value="ECO:0007669"/>
    <property type="project" value="UniProtKB-KW"/>
</dbReference>
<gene>
    <name evidence="10" type="ORF">J3U88_25180</name>
</gene>
<evidence type="ECO:0000313" key="10">
    <source>
        <dbReference type="EMBL" id="MBO1321797.1"/>
    </source>
</evidence>
<dbReference type="AlphaFoldDB" id="A0A8J7U5K1"/>
<keyword evidence="11" id="KW-1185">Reference proteome</keyword>
<evidence type="ECO:0000256" key="8">
    <source>
        <dbReference type="SAM" id="Phobius"/>
    </source>
</evidence>
<dbReference type="RefSeq" id="WP_207861769.1">
    <property type="nucleotide sequence ID" value="NZ_JAFREP010000027.1"/>
</dbReference>
<keyword evidence="7 8" id="KW-0472">Membrane</keyword>
<feature type="transmembrane region" description="Helical" evidence="8">
    <location>
        <begin position="57"/>
        <end position="77"/>
    </location>
</feature>
<feature type="domain" description="Pycsar effector protein" evidence="9">
    <location>
        <begin position="13"/>
        <end position="170"/>
    </location>
</feature>
<keyword evidence="5 8" id="KW-1133">Transmembrane helix</keyword>
<evidence type="ECO:0000256" key="5">
    <source>
        <dbReference type="ARBA" id="ARBA00022989"/>
    </source>
</evidence>